<name>A0A1I5MT77_9HYPH</name>
<organism evidence="2 3">
    <name type="scientific">Cohaesibacter marisflavi</name>
    <dbReference type="NCBI Taxonomy" id="655353"/>
    <lineage>
        <taxon>Bacteria</taxon>
        <taxon>Pseudomonadati</taxon>
        <taxon>Pseudomonadota</taxon>
        <taxon>Alphaproteobacteria</taxon>
        <taxon>Hyphomicrobiales</taxon>
        <taxon>Cohaesibacteraceae</taxon>
    </lineage>
</organism>
<dbReference type="STRING" id="655353.SAMN04488056_12321"/>
<keyword evidence="3" id="KW-1185">Reference proteome</keyword>
<evidence type="ECO:0000313" key="2">
    <source>
        <dbReference type="EMBL" id="SFP12719.1"/>
    </source>
</evidence>
<dbReference type="AlphaFoldDB" id="A0A1I5MT77"/>
<accession>A0A1I5MT77</accession>
<protein>
    <submittedName>
        <fullName evidence="2">Uncharacterized protein</fullName>
    </submittedName>
</protein>
<dbReference type="Proteomes" id="UP000199236">
    <property type="component" value="Unassembled WGS sequence"/>
</dbReference>
<feature type="region of interest" description="Disordered" evidence="1">
    <location>
        <begin position="198"/>
        <end position="222"/>
    </location>
</feature>
<evidence type="ECO:0000313" key="3">
    <source>
        <dbReference type="Proteomes" id="UP000199236"/>
    </source>
</evidence>
<gene>
    <name evidence="2" type="ORF">SAMN04488056_12321</name>
</gene>
<sequence length="250" mass="28977">MMLIKGIRTKFIKCDIISFFPSFCLHQNVCPLAIRHQFKVSGAITARFHTRFLSAPVHTALTLKVSDESADFIANFINIYSNAPVQRRHCITNKAKINPNLLQLHCKRQDLFFRELRTIFSEATWWSSYFEISKFASRFDYLRHSQKLIVSRIRAKQLQLPVNCLSSPDYCKHRNSTDDDTDYFYGGTIRNSTLKSWHQDQKAKKNHAHYERTNKSSSKRGPKQISFSVSIFHTTKPSSFLPARQLGRAA</sequence>
<reference evidence="2 3" key="1">
    <citation type="submission" date="2016-10" db="EMBL/GenBank/DDBJ databases">
        <authorList>
            <person name="de Groot N.N."/>
        </authorList>
    </citation>
    <scope>NUCLEOTIDE SEQUENCE [LARGE SCALE GENOMIC DNA]</scope>
    <source>
        <strain evidence="2 3">CGMCC 1.9157</strain>
    </source>
</reference>
<evidence type="ECO:0000256" key="1">
    <source>
        <dbReference type="SAM" id="MobiDB-lite"/>
    </source>
</evidence>
<feature type="compositionally biased region" description="Basic and acidic residues" evidence="1">
    <location>
        <begin position="198"/>
        <end position="214"/>
    </location>
</feature>
<proteinExistence type="predicted"/>
<dbReference type="EMBL" id="FOVR01000023">
    <property type="protein sequence ID" value="SFP12719.1"/>
    <property type="molecule type" value="Genomic_DNA"/>
</dbReference>